<dbReference type="Gene3D" id="1.10.10.10">
    <property type="entry name" value="Winged helix-like DNA-binding domain superfamily/Winged helix DNA-binding domain"/>
    <property type="match status" value="1"/>
</dbReference>
<dbReference type="Gene3D" id="1.25.40.10">
    <property type="entry name" value="Tetratricopeptide repeat domain"/>
    <property type="match status" value="2"/>
</dbReference>
<accession>A0A7X5URC1</accession>
<dbReference type="Proteomes" id="UP000545493">
    <property type="component" value="Unassembled WGS sequence"/>
</dbReference>
<feature type="domain" description="OmpR/PhoB-type" evidence="4">
    <location>
        <begin position="1"/>
        <end position="91"/>
    </location>
</feature>
<dbReference type="SUPFAM" id="SSF46894">
    <property type="entry name" value="C-terminal effector domain of the bipartite response regulators"/>
    <property type="match status" value="1"/>
</dbReference>
<evidence type="ECO:0000256" key="2">
    <source>
        <dbReference type="ARBA" id="ARBA00023125"/>
    </source>
</evidence>
<dbReference type="GO" id="GO:0003677">
    <property type="term" value="F:DNA binding"/>
    <property type="evidence" value="ECO:0007669"/>
    <property type="project" value="UniProtKB-UniRule"/>
</dbReference>
<dbReference type="InterPro" id="IPR019734">
    <property type="entry name" value="TPR_rpt"/>
</dbReference>
<dbReference type="EMBL" id="JAAOYM010000001">
    <property type="protein sequence ID" value="NIJ12314.1"/>
    <property type="molecule type" value="Genomic_DNA"/>
</dbReference>
<proteinExistence type="inferred from homology"/>
<comment type="caution">
    <text evidence="5">The sequence shown here is derived from an EMBL/GenBank/DDBJ whole genome shotgun (WGS) entry which is preliminary data.</text>
</comment>
<dbReference type="CDD" id="cd15831">
    <property type="entry name" value="BTAD"/>
    <property type="match status" value="1"/>
</dbReference>
<dbReference type="InterPro" id="IPR005158">
    <property type="entry name" value="BTAD"/>
</dbReference>
<sequence>MKFGVLGPLLVLADSDQGPHIGGPRARSLLALLLLTPGKVVTTETLIDGVYGERPPGDATNALQAQLSRLRRALGEARLIVARAGGYLLDVEPTDVDAHRFEALTRRGRQALAEGDPGTASALLGEAVALWRGPALADVRDAPFAEAQVARLEESRATAVEDLVRARLSLGESDAVLADLSELIATHPLRERPRALLMRALHACGRRSEALAVFADARRVLAEELGTEPSGELAATHLEVLRAEPAARLTNAPAQLTSFVGRQAELARILELLSAARLVTVTGPGGCGKTRLAVESAAGFGGRTCFVDLAAVSGDAEVFTATLAALGLRRTRLFAEPGAADDPAERLAAALADRELLLLLDNCEHVLDAVARLAHTLLAACPRLRILATSREQLGVTGEHLLVLLPLPVHAESEQLDSPAVRLFAERAAAVRPGFSMAGDAATTQLVAGICVALDGLPLAIELAAARLRSLTPRQLHDRLGDHFRLLSTGGRNPHARHRTLRAVVRWSWDLLPTGERRLLRRLAVFRAGATASAAATVCGQQGEPDVGATEELLSGLVDKSLLDFHDGRYRMLETIRAYAAEMLTGSGEHHQLARAHAEFFLALAEETEPALRAAQQVRVLERLAPEQANFHAALRWAVDADARLALRLVGALGSYWRLRGAHGEVAPLAARLLDRIGLDPPAGTEEEYVLCVLAAEPAAPPRWREHVQRAERIMLTAPWPVRRPELLIGWATHAGPPAPDTPASPIHVGFARSGDPWHRGLRHFSLGYVKLFQGHHADAAPQFALADEAFRSVGDRWGSAQVLDGMATLAELRSDHDTALALTDEAIELVGELDAAEELAELWCRKADRLLRGGYLAEAAGCYEHAVERAKRTGLGSTLALGYRGLAELATAAGEPEHASRLCERALRLCGTGWQDTAARCRVLTTLGRAAESEGKLTAARESHHNALALALAHLPPSDIAEAAEGLAGAAIVAGAAERATLLLGAAAAVRGAAAVSAHAQRVARDCRRALGSAGYGAILNRCAALSREEALAALRAGIHEA</sequence>
<evidence type="ECO:0000256" key="1">
    <source>
        <dbReference type="ARBA" id="ARBA00005820"/>
    </source>
</evidence>
<dbReference type="AlphaFoldDB" id="A0A7X5URC1"/>
<dbReference type="PRINTS" id="PR00364">
    <property type="entry name" value="DISEASERSIST"/>
</dbReference>
<feature type="DNA-binding region" description="OmpR/PhoB-type" evidence="3">
    <location>
        <begin position="1"/>
        <end position="91"/>
    </location>
</feature>
<dbReference type="RefSeq" id="WP_313886760.1">
    <property type="nucleotide sequence ID" value="NZ_JAAOYM010000001.1"/>
</dbReference>
<reference evidence="5 6" key="1">
    <citation type="submission" date="2020-03" db="EMBL/GenBank/DDBJ databases">
        <title>Sequencing the genomes of 1000 actinobacteria strains.</title>
        <authorList>
            <person name="Klenk H.-P."/>
        </authorList>
    </citation>
    <scope>NUCLEOTIDE SEQUENCE [LARGE SCALE GENOMIC DNA]</scope>
    <source>
        <strain evidence="5 6">DSM 45685</strain>
    </source>
</reference>
<organism evidence="5 6">
    <name type="scientific">Saccharomonospora amisosensis</name>
    <dbReference type="NCBI Taxonomy" id="1128677"/>
    <lineage>
        <taxon>Bacteria</taxon>
        <taxon>Bacillati</taxon>
        <taxon>Actinomycetota</taxon>
        <taxon>Actinomycetes</taxon>
        <taxon>Pseudonocardiales</taxon>
        <taxon>Pseudonocardiaceae</taxon>
        <taxon>Saccharomonospora</taxon>
    </lineage>
</organism>
<dbReference type="SMART" id="SM01043">
    <property type="entry name" value="BTAD"/>
    <property type="match status" value="1"/>
</dbReference>
<keyword evidence="2 3" id="KW-0238">DNA-binding</keyword>
<comment type="similarity">
    <text evidence="1">Belongs to the AfsR/DnrI/RedD regulatory family.</text>
</comment>
<dbReference type="SUPFAM" id="SSF48452">
    <property type="entry name" value="TPR-like"/>
    <property type="match status" value="3"/>
</dbReference>
<dbReference type="PANTHER" id="PTHR47691:SF3">
    <property type="entry name" value="HTH-TYPE TRANSCRIPTIONAL REGULATOR RV0890C-RELATED"/>
    <property type="match status" value="1"/>
</dbReference>
<dbReference type="SUPFAM" id="SSF52540">
    <property type="entry name" value="P-loop containing nucleoside triphosphate hydrolases"/>
    <property type="match status" value="1"/>
</dbReference>
<evidence type="ECO:0000256" key="3">
    <source>
        <dbReference type="PROSITE-ProRule" id="PRU01091"/>
    </source>
</evidence>
<dbReference type="InterPro" id="IPR001867">
    <property type="entry name" value="OmpR/PhoB-type_DNA-bd"/>
</dbReference>
<keyword evidence="6" id="KW-1185">Reference proteome</keyword>
<protein>
    <submittedName>
        <fullName evidence="5">Putative ATPase/DNA-binding SARP family transcriptional activator</fullName>
    </submittedName>
</protein>
<dbReference type="Pfam" id="PF03704">
    <property type="entry name" value="BTAD"/>
    <property type="match status" value="1"/>
</dbReference>
<dbReference type="PROSITE" id="PS51755">
    <property type="entry name" value="OMPR_PHOB"/>
    <property type="match status" value="1"/>
</dbReference>
<dbReference type="Pfam" id="PF00486">
    <property type="entry name" value="Trans_reg_C"/>
    <property type="match status" value="1"/>
</dbReference>
<dbReference type="InterPro" id="IPR011990">
    <property type="entry name" value="TPR-like_helical_dom_sf"/>
</dbReference>
<name>A0A7X5URC1_9PSEU</name>
<evidence type="ECO:0000313" key="5">
    <source>
        <dbReference type="EMBL" id="NIJ12314.1"/>
    </source>
</evidence>
<dbReference type="Pfam" id="PF25872">
    <property type="entry name" value="HTH_77"/>
    <property type="match status" value="1"/>
</dbReference>
<dbReference type="SMART" id="SM00028">
    <property type="entry name" value="TPR"/>
    <property type="match status" value="5"/>
</dbReference>
<dbReference type="SMART" id="SM00862">
    <property type="entry name" value="Trans_reg_C"/>
    <property type="match status" value="1"/>
</dbReference>
<dbReference type="InterPro" id="IPR058852">
    <property type="entry name" value="HTH_77"/>
</dbReference>
<dbReference type="InterPro" id="IPR036388">
    <property type="entry name" value="WH-like_DNA-bd_sf"/>
</dbReference>
<evidence type="ECO:0000259" key="4">
    <source>
        <dbReference type="PROSITE" id="PS51755"/>
    </source>
</evidence>
<dbReference type="InterPro" id="IPR027417">
    <property type="entry name" value="P-loop_NTPase"/>
</dbReference>
<dbReference type="InterPro" id="IPR016032">
    <property type="entry name" value="Sig_transdc_resp-reg_C-effctor"/>
</dbReference>
<evidence type="ECO:0000313" key="6">
    <source>
        <dbReference type="Proteomes" id="UP000545493"/>
    </source>
</evidence>
<dbReference type="PANTHER" id="PTHR47691">
    <property type="entry name" value="REGULATOR-RELATED"/>
    <property type="match status" value="1"/>
</dbReference>
<dbReference type="GO" id="GO:0000160">
    <property type="term" value="P:phosphorelay signal transduction system"/>
    <property type="evidence" value="ECO:0007669"/>
    <property type="project" value="InterPro"/>
</dbReference>
<dbReference type="GO" id="GO:0006355">
    <property type="term" value="P:regulation of DNA-templated transcription"/>
    <property type="evidence" value="ECO:0007669"/>
    <property type="project" value="InterPro"/>
</dbReference>
<gene>
    <name evidence="5" type="ORF">FHU38_002658</name>
</gene>